<evidence type="ECO:0000313" key="3">
    <source>
        <dbReference type="EMBL" id="SMB27329.1"/>
    </source>
</evidence>
<gene>
    <name evidence="3" type="ORF">SDENCHOL_20361</name>
</gene>
<dbReference type="Gene3D" id="3.30.530.20">
    <property type="match status" value="1"/>
</dbReference>
<organism evidence="3 4">
    <name type="scientific">Sterolibacterium denitrificans</name>
    <dbReference type="NCBI Taxonomy" id="157592"/>
    <lineage>
        <taxon>Bacteria</taxon>
        <taxon>Pseudomonadati</taxon>
        <taxon>Pseudomonadota</taxon>
        <taxon>Betaproteobacteria</taxon>
        <taxon>Nitrosomonadales</taxon>
        <taxon>Sterolibacteriaceae</taxon>
        <taxon>Sterolibacterium</taxon>
    </lineage>
</organism>
<accession>A0A7Z7HRF0</accession>
<sequence>MNRKTSHAGSHQENLAQALGVMAAAALLTATTGALAQNEPTPGASEPHAYNWQLERTEGPCKSYSSAVAGKEYVAAKAVCDVPARIEVVGTILHDIAGFPSWMADCKETKVLKVEDDEKDTIVFWLHQHIPILRDRDMVLRSTVTVDYAKNLNLIEARSTEDIQYDSGKKLFRMPSFYAQYRLEWIDREHTRVTYLIDPDLGPGLPTGISNMNIRKIPLRSMQGMIKVAADKKYVEAAKTSKYARWVEEALKQGFLK</sequence>
<dbReference type="SUPFAM" id="SSF55961">
    <property type="entry name" value="Bet v1-like"/>
    <property type="match status" value="1"/>
</dbReference>
<dbReference type="GO" id="GO:0008289">
    <property type="term" value="F:lipid binding"/>
    <property type="evidence" value="ECO:0007669"/>
    <property type="project" value="InterPro"/>
</dbReference>
<dbReference type="AlphaFoldDB" id="A0A7Z7HRF0"/>
<feature type="domain" description="START" evidence="2">
    <location>
        <begin position="52"/>
        <end position="253"/>
    </location>
</feature>
<dbReference type="InterPro" id="IPR002913">
    <property type="entry name" value="START_lipid-bd_dom"/>
</dbReference>
<dbReference type="EMBL" id="LT837803">
    <property type="protein sequence ID" value="SMB27329.1"/>
    <property type="molecule type" value="Genomic_DNA"/>
</dbReference>
<name>A0A7Z7HRF0_9PROT</name>
<evidence type="ECO:0000313" key="4">
    <source>
        <dbReference type="Proteomes" id="UP000242886"/>
    </source>
</evidence>
<keyword evidence="1" id="KW-0732">Signal</keyword>
<evidence type="ECO:0000259" key="2">
    <source>
        <dbReference type="PROSITE" id="PS50848"/>
    </source>
</evidence>
<protein>
    <recommendedName>
        <fullName evidence="2">START domain-containing protein</fullName>
    </recommendedName>
</protein>
<dbReference type="PROSITE" id="PS50848">
    <property type="entry name" value="START"/>
    <property type="match status" value="1"/>
</dbReference>
<dbReference type="Proteomes" id="UP000242886">
    <property type="component" value="Chromosome SDENCHOL"/>
</dbReference>
<feature type="signal peptide" evidence="1">
    <location>
        <begin position="1"/>
        <end position="36"/>
    </location>
</feature>
<dbReference type="InterPro" id="IPR023393">
    <property type="entry name" value="START-like_dom_sf"/>
</dbReference>
<proteinExistence type="predicted"/>
<feature type="chain" id="PRO_5031476010" description="START domain-containing protein" evidence="1">
    <location>
        <begin position="37"/>
        <end position="257"/>
    </location>
</feature>
<dbReference type="RefSeq" id="WP_154716873.1">
    <property type="nucleotide sequence ID" value="NZ_LT837803.1"/>
</dbReference>
<keyword evidence="4" id="KW-1185">Reference proteome</keyword>
<dbReference type="Pfam" id="PF01852">
    <property type="entry name" value="START"/>
    <property type="match status" value="1"/>
</dbReference>
<evidence type="ECO:0000256" key="1">
    <source>
        <dbReference type="SAM" id="SignalP"/>
    </source>
</evidence>
<reference evidence="3" key="1">
    <citation type="submission" date="2017-03" db="EMBL/GenBank/DDBJ databases">
        <authorList>
            <consortium name="AG Boll"/>
        </authorList>
    </citation>
    <scope>NUCLEOTIDE SEQUENCE [LARGE SCALE GENOMIC DNA]</scope>
    <source>
        <strain evidence="3">Chol</strain>
    </source>
</reference>